<dbReference type="EC" id="2.7.10.2" evidence="2"/>
<evidence type="ECO:0000256" key="2">
    <source>
        <dbReference type="ARBA" id="ARBA00011903"/>
    </source>
</evidence>
<dbReference type="EMBL" id="JWYV01000005">
    <property type="protein sequence ID" value="KKD00326.1"/>
    <property type="molecule type" value="Genomic_DNA"/>
</dbReference>
<dbReference type="RefSeq" id="WP_046220261.1">
    <property type="nucleotide sequence ID" value="NZ_JWYV01000005.1"/>
</dbReference>
<dbReference type="PANTHER" id="PTHR32309:SF13">
    <property type="entry name" value="FERRIC ENTEROBACTIN TRANSPORT PROTEIN FEPE"/>
    <property type="match status" value="1"/>
</dbReference>
<evidence type="ECO:0000256" key="1">
    <source>
        <dbReference type="ARBA" id="ARBA00007316"/>
    </source>
</evidence>
<comment type="caution">
    <text evidence="11">The sequence shown here is derived from an EMBL/GenBank/DDBJ whole genome shotgun (WGS) entry which is preliminary data.</text>
</comment>
<dbReference type="GO" id="GO:0004713">
    <property type="term" value="F:protein tyrosine kinase activity"/>
    <property type="evidence" value="ECO:0007669"/>
    <property type="project" value="TreeGrafter"/>
</dbReference>
<dbReference type="PATRIC" id="fig|265726.11.peg.3895"/>
<dbReference type="InterPro" id="IPR027417">
    <property type="entry name" value="P-loop_NTPase"/>
</dbReference>
<keyword evidence="3" id="KW-0808">Transferase</keyword>
<evidence type="ECO:0000256" key="8">
    <source>
        <dbReference type="ARBA" id="ARBA00051245"/>
    </source>
</evidence>
<organism evidence="11 12">
    <name type="scientific">Photobacterium halotolerans</name>
    <dbReference type="NCBI Taxonomy" id="265726"/>
    <lineage>
        <taxon>Bacteria</taxon>
        <taxon>Pseudomonadati</taxon>
        <taxon>Pseudomonadota</taxon>
        <taxon>Gammaproteobacteria</taxon>
        <taxon>Vibrionales</taxon>
        <taxon>Vibrionaceae</taxon>
        <taxon>Photobacterium</taxon>
    </lineage>
</organism>
<evidence type="ECO:0000256" key="7">
    <source>
        <dbReference type="ARBA" id="ARBA00023137"/>
    </source>
</evidence>
<dbReference type="NCBIfam" id="TIGR03018">
    <property type="entry name" value="pepcterm_TyrKin"/>
    <property type="match status" value="1"/>
</dbReference>
<dbReference type="STRING" id="265726.KY46_08795"/>
<accession>A0A0F5VDT1</accession>
<evidence type="ECO:0000313" key="12">
    <source>
        <dbReference type="Proteomes" id="UP000033633"/>
    </source>
</evidence>
<evidence type="ECO:0000256" key="3">
    <source>
        <dbReference type="ARBA" id="ARBA00022679"/>
    </source>
</evidence>
<dbReference type="AlphaFoldDB" id="A0A0F5VDT1"/>
<keyword evidence="7" id="KW-0829">Tyrosine-protein kinase</keyword>
<dbReference type="InterPro" id="IPR005702">
    <property type="entry name" value="Wzc-like_C"/>
</dbReference>
<evidence type="ECO:0000259" key="10">
    <source>
        <dbReference type="Pfam" id="PF13614"/>
    </source>
</evidence>
<dbReference type="GO" id="GO:0005886">
    <property type="term" value="C:plasma membrane"/>
    <property type="evidence" value="ECO:0007669"/>
    <property type="project" value="TreeGrafter"/>
</dbReference>
<dbReference type="SUPFAM" id="SSF52540">
    <property type="entry name" value="P-loop containing nucleoside triphosphate hydrolases"/>
    <property type="match status" value="1"/>
</dbReference>
<reference evidence="11 12" key="1">
    <citation type="submission" date="2014-12" db="EMBL/GenBank/DDBJ databases">
        <title>Mercury Reductase activity and rhizosphere competence traits in the genome of root associated Photobacterium halotolerans MELD1.</title>
        <authorList>
            <person name="Mathew D.C."/>
            <person name="Huang C.-C."/>
        </authorList>
    </citation>
    <scope>NUCLEOTIDE SEQUENCE [LARGE SCALE GENOMIC DNA]</scope>
    <source>
        <strain evidence="11 12">MELD1</strain>
    </source>
</reference>
<evidence type="ECO:0000256" key="9">
    <source>
        <dbReference type="SAM" id="MobiDB-lite"/>
    </source>
</evidence>
<dbReference type="Proteomes" id="UP000033633">
    <property type="component" value="Unassembled WGS sequence"/>
</dbReference>
<evidence type="ECO:0000256" key="4">
    <source>
        <dbReference type="ARBA" id="ARBA00022741"/>
    </source>
</evidence>
<sequence>MSIIQKAMEKKSADRNQKTAKTPSENDMAESAELLSGQSLIQDLVHETDSAKVQSLGQKVAPDALYQPVHQPVMSDGFPQAWRRPETIAIDSERLRDLGMVSHTDKQVNAAITNEFRAIKQKIFHTAFGSGAQFQQRANLLMVTSASPREGKTFAAVNLALSMASEKDKTVLLVDANVLKPGVSDMLGIQAQAGLIDFLQGNVTNLSEIIYPTSIPNLRLIPAGKPHHLSNELLASNKMEKLMNELAHRYPDRMVIFDCPPLLGIVETMTLSKLLGQALVVVEQDRSRLDDVEVAVSQLNKDMAIGFVMNKAVRNVFGQYRHGHEYGATEDQS</sequence>
<dbReference type="Pfam" id="PF13614">
    <property type="entry name" value="AAA_31"/>
    <property type="match status" value="1"/>
</dbReference>
<proteinExistence type="inferred from homology"/>
<protein>
    <recommendedName>
        <fullName evidence="2">non-specific protein-tyrosine kinase</fullName>
        <ecNumber evidence="2">2.7.10.2</ecNumber>
    </recommendedName>
</protein>
<comment type="catalytic activity">
    <reaction evidence="8">
        <text>L-tyrosyl-[protein] + ATP = O-phospho-L-tyrosyl-[protein] + ADP + H(+)</text>
        <dbReference type="Rhea" id="RHEA:10596"/>
        <dbReference type="Rhea" id="RHEA-COMP:10136"/>
        <dbReference type="Rhea" id="RHEA-COMP:20101"/>
        <dbReference type="ChEBI" id="CHEBI:15378"/>
        <dbReference type="ChEBI" id="CHEBI:30616"/>
        <dbReference type="ChEBI" id="CHEBI:46858"/>
        <dbReference type="ChEBI" id="CHEBI:61978"/>
        <dbReference type="ChEBI" id="CHEBI:456216"/>
        <dbReference type="EC" id="2.7.10.2"/>
    </reaction>
</comment>
<dbReference type="Gene3D" id="3.40.50.300">
    <property type="entry name" value="P-loop containing nucleotide triphosphate hydrolases"/>
    <property type="match status" value="1"/>
</dbReference>
<dbReference type="InterPro" id="IPR025669">
    <property type="entry name" value="AAA_dom"/>
</dbReference>
<evidence type="ECO:0000256" key="5">
    <source>
        <dbReference type="ARBA" id="ARBA00022777"/>
    </source>
</evidence>
<evidence type="ECO:0000256" key="6">
    <source>
        <dbReference type="ARBA" id="ARBA00022840"/>
    </source>
</evidence>
<gene>
    <name evidence="11" type="ORF">KY46_08795</name>
</gene>
<comment type="similarity">
    <text evidence="1">Belongs to the CpsD/CapB family.</text>
</comment>
<feature type="domain" description="AAA" evidence="10">
    <location>
        <begin position="151"/>
        <end position="272"/>
    </location>
</feature>
<keyword evidence="4" id="KW-0547">Nucleotide-binding</keyword>
<keyword evidence="12" id="KW-1185">Reference proteome</keyword>
<dbReference type="PANTHER" id="PTHR32309">
    <property type="entry name" value="TYROSINE-PROTEIN KINASE"/>
    <property type="match status" value="1"/>
</dbReference>
<dbReference type="InterPro" id="IPR050445">
    <property type="entry name" value="Bact_polysacc_biosynth/exp"/>
</dbReference>
<feature type="compositionally biased region" description="Basic and acidic residues" evidence="9">
    <location>
        <begin position="7"/>
        <end position="17"/>
    </location>
</feature>
<evidence type="ECO:0000313" key="11">
    <source>
        <dbReference type="EMBL" id="KKD00326.1"/>
    </source>
</evidence>
<keyword evidence="6" id="KW-0067">ATP-binding</keyword>
<feature type="region of interest" description="Disordered" evidence="9">
    <location>
        <begin position="1"/>
        <end position="29"/>
    </location>
</feature>
<name>A0A0F5VDT1_9GAMM</name>
<dbReference type="CDD" id="cd05387">
    <property type="entry name" value="BY-kinase"/>
    <property type="match status" value="1"/>
</dbReference>
<keyword evidence="5" id="KW-0418">Kinase</keyword>